<dbReference type="GO" id="GO:0046872">
    <property type="term" value="F:metal ion binding"/>
    <property type="evidence" value="ECO:0007669"/>
    <property type="project" value="UniProtKB-KW"/>
</dbReference>
<evidence type="ECO:0000313" key="4">
    <source>
        <dbReference type="EMBL" id="CDQ41313.1"/>
    </source>
</evidence>
<evidence type="ECO:0000256" key="2">
    <source>
        <dbReference type="ARBA" id="ARBA00022723"/>
    </source>
</evidence>
<dbReference type="InterPro" id="IPR007837">
    <property type="entry name" value="DinB"/>
</dbReference>
<organism evidence="4 5">
    <name type="scientific">Virgibacillus massiliensis</name>
    <dbReference type="NCBI Taxonomy" id="1462526"/>
    <lineage>
        <taxon>Bacteria</taxon>
        <taxon>Bacillati</taxon>
        <taxon>Bacillota</taxon>
        <taxon>Bacilli</taxon>
        <taxon>Bacillales</taxon>
        <taxon>Bacillaceae</taxon>
        <taxon>Virgibacillus</taxon>
    </lineage>
</organism>
<evidence type="ECO:0000313" key="5">
    <source>
        <dbReference type="Proteomes" id="UP000028875"/>
    </source>
</evidence>
<dbReference type="SUPFAM" id="SSF109854">
    <property type="entry name" value="DinB/YfiT-like putative metalloenzymes"/>
    <property type="match status" value="1"/>
</dbReference>
<dbReference type="RefSeq" id="WP_021290423.1">
    <property type="nucleotide sequence ID" value="NZ_BNER01000009.1"/>
</dbReference>
<comment type="caution">
    <text evidence="4">The sequence shown here is derived from an EMBL/GenBank/DDBJ whole genome shotgun (WGS) entry which is preliminary data.</text>
</comment>
<gene>
    <name evidence="4" type="ORF">BN990_03675</name>
</gene>
<dbReference type="OrthoDB" id="118635at2"/>
<reference evidence="4 5" key="1">
    <citation type="submission" date="2014-03" db="EMBL/GenBank/DDBJ databases">
        <authorList>
            <person name="Urmite Genomes U."/>
        </authorList>
    </citation>
    <scope>NUCLEOTIDE SEQUENCE [LARGE SCALE GENOMIC DNA]</scope>
    <source>
        <strain evidence="4 5">Vm-5</strain>
    </source>
</reference>
<proteinExistence type="inferred from homology"/>
<comment type="similarity">
    <text evidence="1">Belongs to the DinB family.</text>
</comment>
<dbReference type="Pfam" id="PF05163">
    <property type="entry name" value="DinB"/>
    <property type="match status" value="1"/>
</dbReference>
<dbReference type="eggNOG" id="COG2318">
    <property type="taxonomic scope" value="Bacteria"/>
</dbReference>
<name>A0A024QFI1_9BACI</name>
<feature type="binding site" evidence="3">
    <location>
        <position position="48"/>
    </location>
    <ligand>
        <name>a divalent metal cation</name>
        <dbReference type="ChEBI" id="CHEBI:60240"/>
    </ligand>
</feature>
<dbReference type="EMBL" id="CCDP010000002">
    <property type="protein sequence ID" value="CDQ41313.1"/>
    <property type="molecule type" value="Genomic_DNA"/>
</dbReference>
<protein>
    <submittedName>
        <fullName evidence="4">DinB family protein</fullName>
    </submittedName>
</protein>
<dbReference type="PANTHER" id="PTHR37302">
    <property type="entry name" value="SLR1116 PROTEIN"/>
    <property type="match status" value="1"/>
</dbReference>
<dbReference type="Gene3D" id="1.20.120.450">
    <property type="entry name" value="dinb family like domain"/>
    <property type="match status" value="1"/>
</dbReference>
<dbReference type="PANTHER" id="PTHR37302:SF3">
    <property type="entry name" value="DAMAGE-INDUCIBLE PROTEIN DINB"/>
    <property type="match status" value="1"/>
</dbReference>
<reference evidence="5" key="2">
    <citation type="submission" date="2014-05" db="EMBL/GenBank/DDBJ databases">
        <title>Draft genome sequence of Virgibacillus massiliensis Vm-5.</title>
        <authorList>
            <person name="Khelaifia S."/>
            <person name="Croce O."/>
            <person name="Lagier J.C."/>
            <person name="Raoult D."/>
        </authorList>
    </citation>
    <scope>NUCLEOTIDE SEQUENCE [LARGE SCALE GENOMIC DNA]</scope>
    <source>
        <strain evidence="5">Vm-5</strain>
    </source>
</reference>
<accession>A0A024QFI1</accession>
<evidence type="ECO:0000256" key="1">
    <source>
        <dbReference type="ARBA" id="ARBA00008635"/>
    </source>
</evidence>
<evidence type="ECO:0000256" key="3">
    <source>
        <dbReference type="PIRSR" id="PIRSR607837-1"/>
    </source>
</evidence>
<dbReference type="STRING" id="1462526.BN990_03675"/>
<feature type="binding site" evidence="3">
    <location>
        <position position="135"/>
    </location>
    <ligand>
        <name>a divalent metal cation</name>
        <dbReference type="ChEBI" id="CHEBI:60240"/>
    </ligand>
</feature>
<keyword evidence="2 3" id="KW-0479">Metal-binding</keyword>
<dbReference type="InterPro" id="IPR034660">
    <property type="entry name" value="DinB/YfiT-like"/>
</dbReference>
<dbReference type="Proteomes" id="UP000028875">
    <property type="component" value="Unassembled WGS sequence"/>
</dbReference>
<keyword evidence="5" id="KW-1185">Reference proteome</keyword>
<dbReference type="AlphaFoldDB" id="A0A024QFI1"/>
<feature type="binding site" evidence="3">
    <location>
        <position position="131"/>
    </location>
    <ligand>
        <name>a divalent metal cation</name>
        <dbReference type="ChEBI" id="CHEBI:60240"/>
    </ligand>
</feature>
<sequence length="166" mass="19699">MDLIKEQYDWVRMTREKLFDFLENISVKDFQTELEDFGWGSMKHAHLHAAMCYHAWLEGFAWKREVKHVSPEQITKPADMKTVFTEVDQLVYEFIKSSKGRWNTKIAGTVPWHEEEVEFTNLWLVTHIMTHEFHHKGQIVSMGRKLGYVPTDTDLIDPVEINQYNN</sequence>